<keyword evidence="3" id="KW-1185">Reference proteome</keyword>
<dbReference type="InterPro" id="IPR013096">
    <property type="entry name" value="Cupin_2"/>
</dbReference>
<dbReference type="PANTHER" id="PTHR36440">
    <property type="entry name" value="PUTATIVE (AFU_ORTHOLOGUE AFUA_8G07350)-RELATED"/>
    <property type="match status" value="1"/>
</dbReference>
<dbReference type="Pfam" id="PF07883">
    <property type="entry name" value="Cupin_2"/>
    <property type="match status" value="1"/>
</dbReference>
<dbReference type="SUPFAM" id="SSF51182">
    <property type="entry name" value="RmlC-like cupins"/>
    <property type="match status" value="1"/>
</dbReference>
<organism evidence="2 3">
    <name type="scientific">Phlyctema vagabunda</name>
    <dbReference type="NCBI Taxonomy" id="108571"/>
    <lineage>
        <taxon>Eukaryota</taxon>
        <taxon>Fungi</taxon>
        <taxon>Dikarya</taxon>
        <taxon>Ascomycota</taxon>
        <taxon>Pezizomycotina</taxon>
        <taxon>Leotiomycetes</taxon>
        <taxon>Helotiales</taxon>
        <taxon>Dermateaceae</taxon>
        <taxon>Phlyctema</taxon>
    </lineage>
</organism>
<evidence type="ECO:0000259" key="1">
    <source>
        <dbReference type="Pfam" id="PF07883"/>
    </source>
</evidence>
<dbReference type="CDD" id="cd02215">
    <property type="entry name" value="cupin_QDO_N_C"/>
    <property type="match status" value="1"/>
</dbReference>
<feature type="domain" description="Cupin type-2" evidence="1">
    <location>
        <begin position="63"/>
        <end position="109"/>
    </location>
</feature>
<dbReference type="PANTHER" id="PTHR36440:SF1">
    <property type="entry name" value="PUTATIVE (AFU_ORTHOLOGUE AFUA_8G07350)-RELATED"/>
    <property type="match status" value="1"/>
</dbReference>
<reference evidence="2 3" key="1">
    <citation type="submission" date="2024-06" db="EMBL/GenBank/DDBJ databases">
        <title>Complete genome of Phlyctema vagabunda strain 19-DSS-EL-015.</title>
        <authorList>
            <person name="Fiorenzani C."/>
        </authorList>
    </citation>
    <scope>NUCLEOTIDE SEQUENCE [LARGE SCALE GENOMIC DNA]</scope>
    <source>
        <strain evidence="2 3">19-DSS-EL-015</strain>
    </source>
</reference>
<evidence type="ECO:0000313" key="2">
    <source>
        <dbReference type="EMBL" id="KAL3428227.1"/>
    </source>
</evidence>
<proteinExistence type="predicted"/>
<comment type="caution">
    <text evidence="2">The sequence shown here is derived from an EMBL/GenBank/DDBJ whole genome shotgun (WGS) entry which is preliminary data.</text>
</comment>
<name>A0ABR4PYM2_9HELO</name>
<sequence>MTIETLSAPPGKGDQAYVLPCYSGELWTIPTSNSTMRMLVTGKETYNAFALVGTGGTFDKPIGFHYHKEAHDVFLCLKGRINVWANDAARSLYSGDFASVPPGTIHQYQIDAAHTEFIGLIIPGGWEEFFRFIGEPYQGPLFPTSDRRNPFEVLIPKLMAATEKFDMIPVRDKAHFEPQPWDGSEKTLPGKCENGGYFLKEGAGEKYAVGSTVVRPLCTRKETDGRFSIYELQGSRLTGGTPAQAFQFAETHHAIFTVEGVLELTVDGSTVKTTANETTFVPAGAKWSLGVESSWARAYIFANGGGVGEVFTTLGSRYELPAVPQLQPGESEAMDPARLKGLADELKFTVI</sequence>
<dbReference type="InterPro" id="IPR011051">
    <property type="entry name" value="RmlC_Cupin_sf"/>
</dbReference>
<dbReference type="InterPro" id="IPR014710">
    <property type="entry name" value="RmlC-like_jellyroll"/>
</dbReference>
<dbReference type="Proteomes" id="UP001629113">
    <property type="component" value="Unassembled WGS sequence"/>
</dbReference>
<evidence type="ECO:0000313" key="3">
    <source>
        <dbReference type="Proteomes" id="UP001629113"/>
    </source>
</evidence>
<dbReference type="InterPro" id="IPR053146">
    <property type="entry name" value="QDO-like"/>
</dbReference>
<protein>
    <submittedName>
        <fullName evidence="2">Cupin domain-containing protein</fullName>
    </submittedName>
</protein>
<gene>
    <name evidence="2" type="ORF">PVAG01_01736</name>
</gene>
<dbReference type="EMBL" id="JBFCZG010000001">
    <property type="protein sequence ID" value="KAL3428227.1"/>
    <property type="molecule type" value="Genomic_DNA"/>
</dbReference>
<dbReference type="Gene3D" id="2.60.120.10">
    <property type="entry name" value="Jelly Rolls"/>
    <property type="match status" value="2"/>
</dbReference>
<accession>A0ABR4PYM2</accession>